<accession>A0A1F5F701</accession>
<keyword evidence="1" id="KW-0812">Transmembrane</keyword>
<evidence type="ECO:0000313" key="3">
    <source>
        <dbReference type="EMBL" id="OGD75432.1"/>
    </source>
</evidence>
<feature type="domain" description="EamA" evidence="2">
    <location>
        <begin position="158"/>
        <end position="292"/>
    </location>
</feature>
<dbReference type="InterPro" id="IPR037185">
    <property type="entry name" value="EmrE-like"/>
</dbReference>
<organism evidence="3 4">
    <name type="scientific">Candidatus Coatesbacteria bacterium RBG_13_66_14</name>
    <dbReference type="NCBI Taxonomy" id="1817816"/>
    <lineage>
        <taxon>Bacteria</taxon>
        <taxon>Candidatus Coatesiibacteriota</taxon>
    </lineage>
</organism>
<dbReference type="Proteomes" id="UP000177187">
    <property type="component" value="Unassembled WGS sequence"/>
</dbReference>
<dbReference type="PANTHER" id="PTHR22911:SF137">
    <property type="entry name" value="SOLUTE CARRIER FAMILY 35 MEMBER G2-RELATED"/>
    <property type="match status" value="1"/>
</dbReference>
<gene>
    <name evidence="3" type="ORF">A2Y64_07410</name>
</gene>
<feature type="transmembrane region" description="Helical" evidence="1">
    <location>
        <begin position="16"/>
        <end position="37"/>
    </location>
</feature>
<dbReference type="EMBL" id="MFAF01000072">
    <property type="protein sequence ID" value="OGD75432.1"/>
    <property type="molecule type" value="Genomic_DNA"/>
</dbReference>
<sequence length="303" mass="31814">MTDAEQSLWRDDPRAGFWWSLAGVAVPAAVYLMIPALTAELGVLGMGALWMAAAVGFYVLLVLVLGRMKKLSIPRGSRLQVAVLALVQAVGTGLFFTALSLADPNLVAFAGNATPLFTVIGSRLIFRERFTAGQLAGGALVVAGTLVMTYTDEGGSAAGVLVMVAACLFYAVHTLLGRHLTKRVDPLALGFWRTALMAAGFVVAALVTGSLRPPTSGGQWLMLLAGGLIGPVVSIVTYYLALARWDAGKVDLVRSSMSLWVLVWTVSFTGRLPGWVQLAGGALTVVGVVLLLARRGFAAPEAE</sequence>
<dbReference type="AlphaFoldDB" id="A0A1F5F701"/>
<feature type="domain" description="EamA" evidence="2">
    <location>
        <begin position="16"/>
        <end position="149"/>
    </location>
</feature>
<dbReference type="SUPFAM" id="SSF103481">
    <property type="entry name" value="Multidrug resistance efflux transporter EmrE"/>
    <property type="match status" value="2"/>
</dbReference>
<dbReference type="InterPro" id="IPR000620">
    <property type="entry name" value="EamA_dom"/>
</dbReference>
<feature type="transmembrane region" description="Helical" evidence="1">
    <location>
        <begin position="188"/>
        <end position="208"/>
    </location>
</feature>
<proteinExistence type="predicted"/>
<protein>
    <recommendedName>
        <fullName evidence="2">EamA domain-containing protein</fullName>
    </recommendedName>
</protein>
<evidence type="ECO:0000256" key="1">
    <source>
        <dbReference type="SAM" id="Phobius"/>
    </source>
</evidence>
<feature type="transmembrane region" description="Helical" evidence="1">
    <location>
        <begin position="133"/>
        <end position="151"/>
    </location>
</feature>
<comment type="caution">
    <text evidence="3">The sequence shown here is derived from an EMBL/GenBank/DDBJ whole genome shotgun (WGS) entry which is preliminary data.</text>
</comment>
<keyword evidence="1" id="KW-0472">Membrane</keyword>
<feature type="transmembrane region" description="Helical" evidence="1">
    <location>
        <begin position="78"/>
        <end position="100"/>
    </location>
</feature>
<feature type="transmembrane region" description="Helical" evidence="1">
    <location>
        <begin position="106"/>
        <end position="126"/>
    </location>
</feature>
<feature type="transmembrane region" description="Helical" evidence="1">
    <location>
        <begin position="43"/>
        <end position="66"/>
    </location>
</feature>
<keyword evidence="1" id="KW-1133">Transmembrane helix</keyword>
<dbReference type="GO" id="GO:0016020">
    <property type="term" value="C:membrane"/>
    <property type="evidence" value="ECO:0007669"/>
    <property type="project" value="InterPro"/>
</dbReference>
<dbReference type="PANTHER" id="PTHR22911">
    <property type="entry name" value="ACYL-MALONYL CONDENSING ENZYME-RELATED"/>
    <property type="match status" value="1"/>
</dbReference>
<feature type="transmembrane region" description="Helical" evidence="1">
    <location>
        <begin position="252"/>
        <end position="269"/>
    </location>
</feature>
<evidence type="ECO:0000259" key="2">
    <source>
        <dbReference type="Pfam" id="PF00892"/>
    </source>
</evidence>
<feature type="transmembrane region" description="Helical" evidence="1">
    <location>
        <begin position="157"/>
        <end position="176"/>
    </location>
</feature>
<reference evidence="3 4" key="1">
    <citation type="journal article" date="2016" name="Nat. Commun.">
        <title>Thousands of microbial genomes shed light on interconnected biogeochemical processes in an aquifer system.</title>
        <authorList>
            <person name="Anantharaman K."/>
            <person name="Brown C.T."/>
            <person name="Hug L.A."/>
            <person name="Sharon I."/>
            <person name="Castelle C.J."/>
            <person name="Probst A.J."/>
            <person name="Thomas B.C."/>
            <person name="Singh A."/>
            <person name="Wilkins M.J."/>
            <person name="Karaoz U."/>
            <person name="Brodie E.L."/>
            <person name="Williams K.H."/>
            <person name="Hubbard S.S."/>
            <person name="Banfield J.F."/>
        </authorList>
    </citation>
    <scope>NUCLEOTIDE SEQUENCE [LARGE SCALE GENOMIC DNA]</scope>
</reference>
<name>A0A1F5F701_9BACT</name>
<dbReference type="STRING" id="1817816.A2Y64_07410"/>
<evidence type="ECO:0000313" key="4">
    <source>
        <dbReference type="Proteomes" id="UP000177187"/>
    </source>
</evidence>
<dbReference type="Pfam" id="PF00892">
    <property type="entry name" value="EamA"/>
    <property type="match status" value="2"/>
</dbReference>
<feature type="transmembrane region" description="Helical" evidence="1">
    <location>
        <begin position="275"/>
        <end position="293"/>
    </location>
</feature>
<feature type="transmembrane region" description="Helical" evidence="1">
    <location>
        <begin position="220"/>
        <end position="240"/>
    </location>
</feature>